<dbReference type="AGR" id="Xenbase:XB-GENE-949618"/>
<sequence length="239" mass="27241">MASHRSCSPAPDLLHTNALTLLMDIQHKKFVLHRLFLIAKRSPERADPKDITEHYEGLFHTMAKSRLGEPVSGLLLIYPHCTVHILESSGEALYAIIQDLVQMEQPGAHSLLQDPKILVMSRYIPARLFLQWQFLLVSLPMTYLDNIVLNKTLLTLLEECLAQLLKLAVYWSDAQTNNNTSQDLNSDLQRLLVREEIVSALLHSPDLQTPAEFLQMYSSPFHISSESDQVWPMAQHTHL</sequence>
<protein>
    <submittedName>
        <fullName evidence="2">Testis expressed 47</fullName>
    </submittedName>
    <submittedName>
        <fullName evidence="4">Testis-expressed protein 47</fullName>
    </submittedName>
</protein>
<reference evidence="4" key="3">
    <citation type="submission" date="2025-04" db="UniProtKB">
        <authorList>
            <consortium name="RefSeq"/>
        </authorList>
    </citation>
    <scope>IDENTIFICATION</scope>
    <source>
        <strain evidence="4">Nigerian</strain>
        <tissue evidence="4">Liver and blood</tissue>
    </source>
</reference>
<organism evidence="2">
    <name type="scientific">Xenopus tropicalis</name>
    <name type="common">Western clawed frog</name>
    <name type="synonym">Silurana tropicalis</name>
    <dbReference type="NCBI Taxonomy" id="8364"/>
    <lineage>
        <taxon>Eukaryota</taxon>
        <taxon>Metazoa</taxon>
        <taxon>Chordata</taxon>
        <taxon>Craniata</taxon>
        <taxon>Vertebrata</taxon>
        <taxon>Euteleostomi</taxon>
        <taxon>Amphibia</taxon>
        <taxon>Batrachia</taxon>
        <taxon>Anura</taxon>
        <taxon>Pipoidea</taxon>
        <taxon>Pipidae</taxon>
        <taxon>Xenopodinae</taxon>
        <taxon>Xenopus</taxon>
        <taxon>Silurana</taxon>
    </lineage>
</organism>
<evidence type="ECO:0000259" key="1">
    <source>
        <dbReference type="SMART" id="SM01034"/>
    </source>
</evidence>
<dbReference type="SMART" id="SM01034">
    <property type="entry name" value="BLUF"/>
    <property type="match status" value="1"/>
</dbReference>
<evidence type="ECO:0000313" key="3">
    <source>
        <dbReference type="Proteomes" id="UP000008143"/>
    </source>
</evidence>
<reference evidence="2" key="2">
    <citation type="submission" date="2020-05" db="UniProtKB">
        <authorList>
            <consortium name="Ensembl"/>
        </authorList>
    </citation>
    <scope>IDENTIFICATION</scope>
</reference>
<dbReference type="Bgee" id="ENSXETG00000030045">
    <property type="expression patterns" value="Expressed in testis and 4 other cell types or tissues"/>
</dbReference>
<dbReference type="GeneID" id="101730775"/>
<dbReference type="PANTHER" id="PTHR34035">
    <property type="entry name" value="TESTIS-EXPRESSED PROTEIN 47"/>
    <property type="match status" value="1"/>
</dbReference>
<dbReference type="Xenbase" id="XB-GENE-949618">
    <property type="gene designation" value="tex47"/>
</dbReference>
<evidence type="ECO:0000313" key="5">
    <source>
        <dbReference type="Xenbase" id="XB-GENE-949618"/>
    </source>
</evidence>
<dbReference type="InterPro" id="IPR007024">
    <property type="entry name" value="BLUF_domain"/>
</dbReference>
<dbReference type="InterPro" id="IPR055308">
    <property type="entry name" value="TEX47-like"/>
</dbReference>
<evidence type="ECO:0000313" key="2">
    <source>
        <dbReference type="Ensembl" id="ENSXETP00000060598"/>
    </source>
</evidence>
<gene>
    <name evidence="2 4 5" type="primary">tex47</name>
</gene>
<dbReference type="GO" id="GO:0009882">
    <property type="term" value="F:blue light photoreceptor activity"/>
    <property type="evidence" value="ECO:0007669"/>
    <property type="project" value="InterPro"/>
</dbReference>
<dbReference type="RefSeq" id="XP_031749540.1">
    <property type="nucleotide sequence ID" value="XM_031893680.1"/>
</dbReference>
<dbReference type="CTD" id="219557"/>
<dbReference type="AlphaFoldDB" id="A0A6I8PXE4"/>
<name>A0A6I8PXE4_XENTR</name>
<dbReference type="PANTHER" id="PTHR34035:SF3">
    <property type="entry name" value="TESTIS EXPRESSED 47"/>
    <property type="match status" value="1"/>
</dbReference>
<feature type="domain" description="BLUF" evidence="1">
    <location>
        <begin position="32"/>
        <end position="136"/>
    </location>
</feature>
<dbReference type="Pfam" id="PF24787">
    <property type="entry name" value="TEX47"/>
    <property type="match status" value="1"/>
</dbReference>
<dbReference type="GeneTree" id="ENSGT00390000005565"/>
<keyword evidence="3" id="KW-1185">Reference proteome</keyword>
<dbReference type="Ensembl" id="ENSXETT00000062068">
    <property type="protein sequence ID" value="ENSXETP00000060598"/>
    <property type="gene ID" value="ENSXETG00000030045"/>
</dbReference>
<evidence type="ECO:0000313" key="4">
    <source>
        <dbReference type="RefSeq" id="XP_031749540.1"/>
    </source>
</evidence>
<accession>A0A6I8PXE4</accession>
<dbReference type="KEGG" id="xtr:101730775"/>
<dbReference type="GO" id="GO:0071949">
    <property type="term" value="F:FAD binding"/>
    <property type="evidence" value="ECO:0007669"/>
    <property type="project" value="InterPro"/>
</dbReference>
<dbReference type="Proteomes" id="UP000008143">
    <property type="component" value="Chromosome 9"/>
</dbReference>
<reference evidence="2" key="1">
    <citation type="journal article" date="2010" name="Science">
        <title>The genome of the Western clawed frog Xenopus tropicalis.</title>
        <authorList>
            <person name="Hellsten U."/>
            <person name="Harland R.M."/>
            <person name="Gilchrist M.J."/>
            <person name="Hendrix D."/>
            <person name="Jurka J."/>
            <person name="Kapitonov V."/>
            <person name="Ovcharenko I."/>
            <person name="Putnam N.H."/>
            <person name="Shu S."/>
            <person name="Taher L."/>
            <person name="Blitz I.L."/>
            <person name="Blumberg B."/>
            <person name="Dichmann D.S."/>
            <person name="Dubchak I."/>
            <person name="Amaya E."/>
            <person name="Detter J.C."/>
            <person name="Fletcher R."/>
            <person name="Gerhard D.S."/>
            <person name="Goodstein D."/>
            <person name="Graves T."/>
            <person name="Grigoriev I.V."/>
            <person name="Grimwood J."/>
            <person name="Kawashima T."/>
            <person name="Lindquist E."/>
            <person name="Lucas S.M."/>
            <person name="Mead P.E."/>
            <person name="Mitros T."/>
            <person name="Ogino H."/>
            <person name="Ohta Y."/>
            <person name="Poliakov A.V."/>
            <person name="Pollet N."/>
            <person name="Robert J."/>
            <person name="Salamov A."/>
            <person name="Sater A.K."/>
            <person name="Schmutz J."/>
            <person name="Terry A."/>
            <person name="Vize P.D."/>
            <person name="Warren W.C."/>
            <person name="Wells D."/>
            <person name="Wills A."/>
            <person name="Wilson R.K."/>
            <person name="Zimmerman L.B."/>
            <person name="Zorn A.M."/>
            <person name="Grainger R."/>
            <person name="Grammer T."/>
            <person name="Khokha M.K."/>
            <person name="Richardson P.M."/>
            <person name="Rokhsar D.S."/>
        </authorList>
    </citation>
    <scope>NUCLEOTIDE SEQUENCE [LARGE SCALE GENOMIC DNA]</scope>
    <source>
        <strain evidence="2">Nigerian</strain>
    </source>
</reference>
<dbReference type="OrthoDB" id="548795at2759"/>
<proteinExistence type="predicted"/>
<dbReference type="OMA" id="SLAMIYK"/>